<sequence length="194" mass="22005">MATAPLNNRFDAWLSEKLLSFNPDTDLDIFVSYITGILETETVEDEKINSLSELLSELLVDHTSDAVKLRASQKAEKDVLKDVIIAQYSHISDGEESDEDSTETGNNALASKQSPNKHTSSTASTTAHNQDDLLTRNVNSVLVKERERQARDQAKLDSEMKKQKDKEDREKQKQKATDRKENEKKRTQKGEKKR</sequence>
<evidence type="ECO:0000313" key="7">
    <source>
        <dbReference type="EnsemblMetazoa" id="HelroP163408"/>
    </source>
</evidence>
<dbReference type="PANTHER" id="PTHR31684:SF2">
    <property type="entry name" value="COILED-COIL DOMAIN-CONTAINING PROTEIN 43"/>
    <property type="match status" value="1"/>
</dbReference>
<feature type="compositionally biased region" description="Polar residues" evidence="4">
    <location>
        <begin position="106"/>
        <end position="118"/>
    </location>
</feature>
<proteinExistence type="inferred from homology"/>
<feature type="domain" description="CCDC43 PWI-like" evidence="5">
    <location>
        <begin position="8"/>
        <end position="67"/>
    </location>
</feature>
<evidence type="ECO:0000256" key="1">
    <source>
        <dbReference type="ARBA" id="ARBA00005305"/>
    </source>
</evidence>
<protein>
    <recommendedName>
        <fullName evidence="2">Coiled-coil domain-containing protein 43</fullName>
    </recommendedName>
</protein>
<evidence type="ECO:0000256" key="4">
    <source>
        <dbReference type="SAM" id="MobiDB-lite"/>
    </source>
</evidence>
<reference evidence="7" key="3">
    <citation type="submission" date="2015-06" db="UniProtKB">
        <authorList>
            <consortium name="EnsemblMetazoa"/>
        </authorList>
    </citation>
    <scope>IDENTIFICATION</scope>
</reference>
<feature type="region of interest" description="Disordered" evidence="4">
    <location>
        <begin position="91"/>
        <end position="194"/>
    </location>
</feature>
<dbReference type="CTD" id="20200054"/>
<keyword evidence="3" id="KW-0175">Coiled coil</keyword>
<feature type="compositionally biased region" description="Basic and acidic residues" evidence="4">
    <location>
        <begin position="143"/>
        <end position="194"/>
    </location>
</feature>
<dbReference type="InterPro" id="IPR058771">
    <property type="entry name" value="PWI_CCDC43"/>
</dbReference>
<keyword evidence="8" id="KW-1185">Reference proteome</keyword>
<gene>
    <name evidence="7" type="primary">20200054</name>
    <name evidence="6" type="ORF">HELRODRAFT_163408</name>
</gene>
<dbReference type="PANTHER" id="PTHR31684">
    <property type="entry name" value="COILED-COIL DOMAIN-CONTAINING PROTEIN 43"/>
    <property type="match status" value="1"/>
</dbReference>
<dbReference type="GeneID" id="20200054"/>
<dbReference type="OMA" id="IAQYSHI"/>
<dbReference type="KEGG" id="hro:HELRODRAFT_163408"/>
<dbReference type="EMBL" id="KB097495">
    <property type="protein sequence ID" value="ESN96354.1"/>
    <property type="molecule type" value="Genomic_DNA"/>
</dbReference>
<evidence type="ECO:0000313" key="6">
    <source>
        <dbReference type="EMBL" id="ESN96354.1"/>
    </source>
</evidence>
<reference evidence="8" key="1">
    <citation type="submission" date="2012-12" db="EMBL/GenBank/DDBJ databases">
        <authorList>
            <person name="Hellsten U."/>
            <person name="Grimwood J."/>
            <person name="Chapman J.A."/>
            <person name="Shapiro H."/>
            <person name="Aerts A."/>
            <person name="Otillar R.P."/>
            <person name="Terry A.Y."/>
            <person name="Boore J.L."/>
            <person name="Simakov O."/>
            <person name="Marletaz F."/>
            <person name="Cho S.-J."/>
            <person name="Edsinger-Gonzales E."/>
            <person name="Havlak P."/>
            <person name="Kuo D.-H."/>
            <person name="Larsson T."/>
            <person name="Lv J."/>
            <person name="Arendt D."/>
            <person name="Savage R."/>
            <person name="Osoegawa K."/>
            <person name="de Jong P."/>
            <person name="Lindberg D.R."/>
            <person name="Seaver E.C."/>
            <person name="Weisblat D.A."/>
            <person name="Putnam N.H."/>
            <person name="Grigoriev I.V."/>
            <person name="Rokhsar D.S."/>
        </authorList>
    </citation>
    <scope>NUCLEOTIDE SEQUENCE</scope>
</reference>
<evidence type="ECO:0000256" key="3">
    <source>
        <dbReference type="ARBA" id="ARBA00023054"/>
    </source>
</evidence>
<accession>T1EU04</accession>
<evidence type="ECO:0000256" key="2">
    <source>
        <dbReference type="ARBA" id="ARBA00016648"/>
    </source>
</evidence>
<dbReference type="STRING" id="6412.T1EU04"/>
<dbReference type="FunCoup" id="T1EU04">
    <property type="interactions" value="535"/>
</dbReference>
<dbReference type="OrthoDB" id="2187466at2759"/>
<dbReference type="HOGENOM" id="CLU_079381_0_0_1"/>
<reference evidence="6 8" key="2">
    <citation type="journal article" date="2013" name="Nature">
        <title>Insights into bilaterian evolution from three spiralian genomes.</title>
        <authorList>
            <person name="Simakov O."/>
            <person name="Marletaz F."/>
            <person name="Cho S.J."/>
            <person name="Edsinger-Gonzales E."/>
            <person name="Havlak P."/>
            <person name="Hellsten U."/>
            <person name="Kuo D.H."/>
            <person name="Larsson T."/>
            <person name="Lv J."/>
            <person name="Arendt D."/>
            <person name="Savage R."/>
            <person name="Osoegawa K."/>
            <person name="de Jong P."/>
            <person name="Grimwood J."/>
            <person name="Chapman J.A."/>
            <person name="Shapiro H."/>
            <person name="Aerts A."/>
            <person name="Otillar R.P."/>
            <person name="Terry A.Y."/>
            <person name="Boore J.L."/>
            <person name="Grigoriev I.V."/>
            <person name="Lindberg D.R."/>
            <person name="Seaver E.C."/>
            <person name="Weisblat D.A."/>
            <person name="Putnam N.H."/>
            <person name="Rokhsar D.S."/>
        </authorList>
    </citation>
    <scope>NUCLEOTIDE SEQUENCE</scope>
</reference>
<dbReference type="Pfam" id="PF26091">
    <property type="entry name" value="PWI_CCDC43"/>
    <property type="match status" value="1"/>
</dbReference>
<dbReference type="InterPro" id="IPR037666">
    <property type="entry name" value="CCDC43"/>
</dbReference>
<dbReference type="AlphaFoldDB" id="T1EU04"/>
<dbReference type="RefSeq" id="XP_009025531.1">
    <property type="nucleotide sequence ID" value="XM_009027283.1"/>
</dbReference>
<dbReference type="EMBL" id="AMQM01001383">
    <property type="status" value="NOT_ANNOTATED_CDS"/>
    <property type="molecule type" value="Genomic_DNA"/>
</dbReference>
<dbReference type="InParanoid" id="T1EU04"/>
<organism evidence="7 8">
    <name type="scientific">Helobdella robusta</name>
    <name type="common">Californian leech</name>
    <dbReference type="NCBI Taxonomy" id="6412"/>
    <lineage>
        <taxon>Eukaryota</taxon>
        <taxon>Metazoa</taxon>
        <taxon>Spiralia</taxon>
        <taxon>Lophotrochozoa</taxon>
        <taxon>Annelida</taxon>
        <taxon>Clitellata</taxon>
        <taxon>Hirudinea</taxon>
        <taxon>Rhynchobdellida</taxon>
        <taxon>Glossiphoniidae</taxon>
        <taxon>Helobdella</taxon>
    </lineage>
</organism>
<name>T1EU04_HELRO</name>
<dbReference type="EnsemblMetazoa" id="HelroT163408">
    <property type="protein sequence ID" value="HelroP163408"/>
    <property type="gene ID" value="HelroG163408"/>
</dbReference>
<evidence type="ECO:0000259" key="5">
    <source>
        <dbReference type="Pfam" id="PF26091"/>
    </source>
</evidence>
<evidence type="ECO:0000313" key="8">
    <source>
        <dbReference type="Proteomes" id="UP000015101"/>
    </source>
</evidence>
<dbReference type="Proteomes" id="UP000015101">
    <property type="component" value="Unassembled WGS sequence"/>
</dbReference>
<comment type="similarity">
    <text evidence="1">Belongs to the CCDC43 family.</text>
</comment>